<dbReference type="EMBL" id="JALIEA010000012">
    <property type="protein sequence ID" value="MCJ7858688.1"/>
    <property type="molecule type" value="Genomic_DNA"/>
</dbReference>
<feature type="transmembrane region" description="Helical" evidence="2">
    <location>
        <begin position="152"/>
        <end position="176"/>
    </location>
</feature>
<feature type="transmembrane region" description="Helical" evidence="2">
    <location>
        <begin position="524"/>
        <end position="545"/>
    </location>
</feature>
<dbReference type="AlphaFoldDB" id="A0A9X2AZD1"/>
<accession>A0A9X2AZD1</accession>
<feature type="compositionally biased region" description="Low complexity" evidence="1">
    <location>
        <begin position="61"/>
        <end position="71"/>
    </location>
</feature>
<feature type="region of interest" description="Disordered" evidence="1">
    <location>
        <begin position="46"/>
        <end position="114"/>
    </location>
</feature>
<feature type="transmembrane region" description="Helical" evidence="2">
    <location>
        <begin position="369"/>
        <end position="391"/>
    </location>
</feature>
<feature type="transmembrane region" description="Helical" evidence="2">
    <location>
        <begin position="437"/>
        <end position="458"/>
    </location>
</feature>
<keyword evidence="4" id="KW-1185">Reference proteome</keyword>
<evidence type="ECO:0000313" key="3">
    <source>
        <dbReference type="EMBL" id="MCJ7858688.1"/>
    </source>
</evidence>
<gene>
    <name evidence="3" type="ORF">MUN33_08160</name>
</gene>
<keyword evidence="2" id="KW-0472">Membrane</keyword>
<keyword evidence="2" id="KW-0812">Transmembrane</keyword>
<feature type="transmembrane region" description="Helical" evidence="2">
    <location>
        <begin position="580"/>
        <end position="596"/>
    </location>
</feature>
<feature type="transmembrane region" description="Helical" evidence="2">
    <location>
        <begin position="465"/>
        <end position="483"/>
    </location>
</feature>
<feature type="transmembrane region" description="Helical" evidence="2">
    <location>
        <begin position="291"/>
        <end position="309"/>
    </location>
</feature>
<feature type="transmembrane region" description="Helical" evidence="2">
    <location>
        <begin position="124"/>
        <end position="146"/>
    </location>
</feature>
<feature type="transmembrane region" description="Helical" evidence="2">
    <location>
        <begin position="241"/>
        <end position="261"/>
    </location>
</feature>
<name>A0A9X2AZD1_9CORY</name>
<feature type="compositionally biased region" description="Pro residues" evidence="1">
    <location>
        <begin position="99"/>
        <end position="111"/>
    </location>
</feature>
<proteinExistence type="predicted"/>
<feature type="compositionally biased region" description="Pro residues" evidence="1">
    <location>
        <begin position="72"/>
        <end position="86"/>
    </location>
</feature>
<feature type="transmembrane region" description="Helical" evidence="2">
    <location>
        <begin position="315"/>
        <end position="334"/>
    </location>
</feature>
<feature type="transmembrane region" description="Helical" evidence="2">
    <location>
        <begin position="551"/>
        <end position="573"/>
    </location>
</feature>
<sequence>MNRMYPSDDEPLDTDLLRQRLEASLRRSEEAHRETVRLTTELLARLEMPSATSPTSPPSTVPGTPRPANWPSAPPAPPAPTTPTVPPETRHRPTVPTAAPLPPAPPVPATPGPLARFLEDKDKVTLGVSVLGAVITVIGLVFLAVQAFSRGWLGPASAVSGAAVLCLLLVVGGFAVHRRSPDGPTAPALISVGVLGMFTDLWVLVFGLGWLDPGPGVVLVAGIAGSGMITAWAWSRQPLAVILLLAGTVFLTPAILHLLQVTDSSRLDALSLTVVALIGAATTWHRAWPAAALSSAVVFGIGAVVLFSAGQHTALVASALAGVAVMCLLGSSAPYQTATLSAASRWLPVSTLPVVLLIADGAGDLGMTATTVACLVVAGAPVAYAAAGAVLSGTSLRSAPDRPTDAAGSPSATRQAALCCGIAGIVALLMVRQDDPYAGGALWWMIALLSLATVLLLLSDHLPVPLVWIVFAVTLAYALPRAVPAWGPSEASPALMWPVLLLLAVPGALALARSRSLGAPTEIAVGLAGLLLVLVSSAIPLLSVTVSDTDVAFMAGHLVTSVTWMGLGVTMLARGNGNTGLALALLAAAKLVFYDLSALSGLIQVAAFIICGAILLGAAIARERRRGAHTQPSETAPAESARSEQLAEE</sequence>
<keyword evidence="2" id="KW-1133">Transmembrane helix</keyword>
<comment type="caution">
    <text evidence="3">The sequence shown here is derived from an EMBL/GenBank/DDBJ whole genome shotgun (WGS) entry which is preliminary data.</text>
</comment>
<feature type="region of interest" description="Disordered" evidence="1">
    <location>
        <begin position="627"/>
        <end position="649"/>
    </location>
</feature>
<dbReference type="Proteomes" id="UP001139207">
    <property type="component" value="Unassembled WGS sequence"/>
</dbReference>
<feature type="transmembrane region" description="Helical" evidence="2">
    <location>
        <begin position="495"/>
        <end position="512"/>
    </location>
</feature>
<feature type="transmembrane region" description="Helical" evidence="2">
    <location>
        <begin position="188"/>
        <end position="211"/>
    </location>
</feature>
<feature type="transmembrane region" description="Helical" evidence="2">
    <location>
        <begin position="412"/>
        <end position="431"/>
    </location>
</feature>
<protein>
    <submittedName>
        <fullName evidence="3">DUF2339 domain-containing protein</fullName>
    </submittedName>
</protein>
<organism evidence="3 4">
    <name type="scientific">Corynebacterium kalidii</name>
    <dbReference type="NCBI Taxonomy" id="2931982"/>
    <lineage>
        <taxon>Bacteria</taxon>
        <taxon>Bacillati</taxon>
        <taxon>Actinomycetota</taxon>
        <taxon>Actinomycetes</taxon>
        <taxon>Mycobacteriales</taxon>
        <taxon>Corynebacteriaceae</taxon>
        <taxon>Corynebacterium</taxon>
    </lineage>
</organism>
<dbReference type="RefSeq" id="WP_244804446.1">
    <property type="nucleotide sequence ID" value="NZ_JALIEA010000012.1"/>
</dbReference>
<reference evidence="3" key="1">
    <citation type="submission" date="2022-04" db="EMBL/GenBank/DDBJ databases">
        <title>Corynebacterium kalidii LD5P10.</title>
        <authorList>
            <person name="Sun J.Q."/>
        </authorList>
    </citation>
    <scope>NUCLEOTIDE SEQUENCE</scope>
    <source>
        <strain evidence="3">LD5P10</strain>
    </source>
</reference>
<evidence type="ECO:0000256" key="1">
    <source>
        <dbReference type="SAM" id="MobiDB-lite"/>
    </source>
</evidence>
<feature type="transmembrane region" description="Helical" evidence="2">
    <location>
        <begin position="217"/>
        <end position="234"/>
    </location>
</feature>
<feature type="transmembrane region" description="Helical" evidence="2">
    <location>
        <begin position="602"/>
        <end position="621"/>
    </location>
</feature>
<evidence type="ECO:0000256" key="2">
    <source>
        <dbReference type="SAM" id="Phobius"/>
    </source>
</evidence>
<evidence type="ECO:0000313" key="4">
    <source>
        <dbReference type="Proteomes" id="UP001139207"/>
    </source>
</evidence>